<dbReference type="PRINTS" id="PR00326">
    <property type="entry name" value="GTP1OBG"/>
</dbReference>
<dbReference type="AlphaFoldDB" id="A0A520KWZ0"/>
<evidence type="ECO:0000259" key="2">
    <source>
        <dbReference type="PROSITE" id="PS51711"/>
    </source>
</evidence>
<dbReference type="CDD" id="cd01879">
    <property type="entry name" value="FeoB"/>
    <property type="match status" value="1"/>
</dbReference>
<dbReference type="PANTHER" id="PTHR43185:SF1">
    <property type="entry name" value="FE(2+) TRANSPORTER FEOB"/>
    <property type="match status" value="1"/>
</dbReference>
<organism evidence="3 4">
    <name type="scientific">Candidatus Methanolliviera hydrocarbonicum</name>
    <dbReference type="NCBI Taxonomy" id="2491085"/>
    <lineage>
        <taxon>Archaea</taxon>
        <taxon>Methanobacteriati</taxon>
        <taxon>Methanobacteriota</taxon>
        <taxon>Candidatus Methanoliparia</taxon>
        <taxon>Candidatus Methanoliparales</taxon>
        <taxon>Candidatus Methanollivieraceae</taxon>
        <taxon>Candidatus Methanolliviera</taxon>
    </lineage>
</organism>
<dbReference type="PROSITE" id="PS51711">
    <property type="entry name" value="G_FEOB"/>
    <property type="match status" value="1"/>
</dbReference>
<dbReference type="Proteomes" id="UP000320766">
    <property type="component" value="Unassembled WGS sequence"/>
</dbReference>
<dbReference type="EMBL" id="RXIL01000064">
    <property type="protein sequence ID" value="RZN69964.1"/>
    <property type="molecule type" value="Genomic_DNA"/>
</dbReference>
<accession>A0A520KWZ0</accession>
<dbReference type="Gene3D" id="3.40.50.300">
    <property type="entry name" value="P-loop containing nucleotide triphosphate hydrolases"/>
    <property type="match status" value="1"/>
</dbReference>
<dbReference type="InterPro" id="IPR006073">
    <property type="entry name" value="GTP-bd"/>
</dbReference>
<feature type="transmembrane region" description="Helical" evidence="1">
    <location>
        <begin position="521"/>
        <end position="540"/>
    </location>
</feature>
<dbReference type="InterPro" id="IPR005225">
    <property type="entry name" value="Small_GTP-bd"/>
</dbReference>
<feature type="transmembrane region" description="Helical" evidence="1">
    <location>
        <begin position="476"/>
        <end position="500"/>
    </location>
</feature>
<evidence type="ECO:0000313" key="3">
    <source>
        <dbReference type="EMBL" id="RZN69964.1"/>
    </source>
</evidence>
<name>A0A520KWZ0_9EURY</name>
<dbReference type="Pfam" id="PF07664">
    <property type="entry name" value="FeoB_C"/>
    <property type="match status" value="1"/>
</dbReference>
<dbReference type="SUPFAM" id="SSF52540">
    <property type="entry name" value="P-loop containing nucleoside triphosphate hydrolases"/>
    <property type="match status" value="1"/>
</dbReference>
<dbReference type="GO" id="GO:0015093">
    <property type="term" value="F:ferrous iron transmembrane transporter activity"/>
    <property type="evidence" value="ECO:0007669"/>
    <property type="project" value="InterPro"/>
</dbReference>
<dbReference type="Pfam" id="PF07670">
    <property type="entry name" value="Gate"/>
    <property type="match status" value="2"/>
</dbReference>
<dbReference type="GO" id="GO:0005525">
    <property type="term" value="F:GTP binding"/>
    <property type="evidence" value="ECO:0007669"/>
    <property type="project" value="InterPro"/>
</dbReference>
<feature type="transmembrane region" description="Helical" evidence="1">
    <location>
        <begin position="360"/>
        <end position="384"/>
    </location>
</feature>
<feature type="transmembrane region" description="Helical" evidence="1">
    <location>
        <begin position="285"/>
        <end position="306"/>
    </location>
</feature>
<feature type="transmembrane region" description="Helical" evidence="1">
    <location>
        <begin position="390"/>
        <end position="409"/>
    </location>
</feature>
<dbReference type="InterPro" id="IPR050860">
    <property type="entry name" value="FeoB_GTPase"/>
</dbReference>
<feature type="domain" description="FeoB-type G" evidence="2">
    <location>
        <begin position="3"/>
        <end position="163"/>
    </location>
</feature>
<proteinExistence type="predicted"/>
<dbReference type="InterPro" id="IPR011642">
    <property type="entry name" value="Gate_dom"/>
</dbReference>
<sequence length="571" mass="62354">MIANQILLMGSPNVGKSVVFSRLTGVNVISSNYPGTTIDFTKGTVRIGGRKFDLIDVPGTYSLEPTSKAEEVASKMLQTGDIIINVVDATNLERNLYLALEILEKKKRTIISLNMWDETKHKGIDIDVGKLEELLGVPIVPTCAISGEGISDLASMIEKAKISERIRPMSEEERWKKIGEIIGKVQAVRHRHHTIWERLSDASVNPITGIPLAIIVVILMFQVIVTLGNLIIEYVMDPIFYNYYGPFIMNAVNSFAPSGLLHDILIGTATELNFVESFGLLTTGLYVPLDMVLPFVILFYLMLSLMEDVGYLPRLAVLVDTGLHRLGLHGSAIVPTILGLGCNVPGALATRVLETKKQRFIAATLMAIAVPCMAQSAMIFGVLGKFGIKWIIIVYGVLFLLYICIGLVLKRIVGGESPELLLEVPPYRMPLPSALLKKTGMRVRGFLAEAVPFVLLGVFIVNILYISGAIQFLSDLFAPILTTLLGLPEGAIAALIMGFLRKDIAIGMLLPLGMTAEQLTIASVILCTYFPCIATFVVLLRELGLKDMLKATGLMVVVSLTVGMLMRVILI</sequence>
<dbReference type="Pfam" id="PF02421">
    <property type="entry name" value="FeoB_N"/>
    <property type="match status" value="1"/>
</dbReference>
<feature type="transmembrane region" description="Helical" evidence="1">
    <location>
        <begin position="446"/>
        <end position="470"/>
    </location>
</feature>
<dbReference type="NCBIfam" id="TIGR00231">
    <property type="entry name" value="small_GTP"/>
    <property type="match status" value="1"/>
</dbReference>
<feature type="transmembrane region" description="Helical" evidence="1">
    <location>
        <begin position="210"/>
        <end position="232"/>
    </location>
</feature>
<protein>
    <submittedName>
        <fullName evidence="3">Ferrous iron transporter B</fullName>
    </submittedName>
</protein>
<keyword evidence="1" id="KW-1133">Transmembrane helix</keyword>
<gene>
    <name evidence="3" type="ORF">EF807_03945</name>
</gene>
<feature type="transmembrane region" description="Helical" evidence="1">
    <location>
        <begin position="552"/>
        <end position="570"/>
    </location>
</feature>
<evidence type="ECO:0000256" key="1">
    <source>
        <dbReference type="SAM" id="Phobius"/>
    </source>
</evidence>
<dbReference type="PANTHER" id="PTHR43185">
    <property type="entry name" value="FERROUS IRON TRANSPORT PROTEIN B"/>
    <property type="match status" value="1"/>
</dbReference>
<keyword evidence="1" id="KW-0812">Transmembrane</keyword>
<reference evidence="3 4" key="1">
    <citation type="journal article" date="2019" name="Nat. Microbiol.">
        <title>Wide diversity of methane and short-chain alkane metabolisms in uncultured archaea.</title>
        <authorList>
            <person name="Borrel G."/>
            <person name="Adam P.S."/>
            <person name="McKay L.J."/>
            <person name="Chen L.X."/>
            <person name="Sierra-Garcia I.N."/>
            <person name="Sieber C.M."/>
            <person name="Letourneur Q."/>
            <person name="Ghozlane A."/>
            <person name="Andersen G.L."/>
            <person name="Li W.J."/>
            <person name="Hallam S.J."/>
            <person name="Muyzer G."/>
            <person name="de Oliveira V.M."/>
            <person name="Inskeep W.P."/>
            <person name="Banfield J.F."/>
            <person name="Gribaldo S."/>
        </authorList>
    </citation>
    <scope>NUCLEOTIDE SEQUENCE [LARGE SCALE GENOMIC DNA]</scope>
    <source>
        <strain evidence="3">NM1b</strain>
    </source>
</reference>
<dbReference type="InterPro" id="IPR030389">
    <property type="entry name" value="G_FEOB_dom"/>
</dbReference>
<dbReference type="GO" id="GO:0005886">
    <property type="term" value="C:plasma membrane"/>
    <property type="evidence" value="ECO:0007669"/>
    <property type="project" value="TreeGrafter"/>
</dbReference>
<keyword evidence="1" id="KW-0472">Membrane</keyword>
<dbReference type="InterPro" id="IPR027417">
    <property type="entry name" value="P-loop_NTPase"/>
</dbReference>
<dbReference type="InterPro" id="IPR011640">
    <property type="entry name" value="Fe2_transport_prot_B_C"/>
</dbReference>
<comment type="caution">
    <text evidence="3">The sequence shown here is derived from an EMBL/GenBank/DDBJ whole genome shotgun (WGS) entry which is preliminary data.</text>
</comment>
<evidence type="ECO:0000313" key="4">
    <source>
        <dbReference type="Proteomes" id="UP000320766"/>
    </source>
</evidence>